<proteinExistence type="predicted"/>
<dbReference type="PANTHER" id="PTHR11271:SF6">
    <property type="entry name" value="GUANINE DEAMINASE"/>
    <property type="match status" value="1"/>
</dbReference>
<accession>A0A5C6DIW2</accession>
<keyword evidence="7" id="KW-1185">Reference proteome</keyword>
<keyword evidence="3 6" id="KW-0378">Hydrolase</keyword>
<dbReference type="GO" id="GO:0008270">
    <property type="term" value="F:zinc ion binding"/>
    <property type="evidence" value="ECO:0007669"/>
    <property type="project" value="TreeGrafter"/>
</dbReference>
<gene>
    <name evidence="6" type="primary">guaD</name>
    <name evidence="6" type="ORF">Q31b_52620</name>
</gene>
<dbReference type="EC" id="3.5.4.3" evidence="6"/>
<dbReference type="InterPro" id="IPR006680">
    <property type="entry name" value="Amidohydro-rel"/>
</dbReference>
<dbReference type="SUPFAM" id="SSF51338">
    <property type="entry name" value="Composite domain of metallo-dependent hydrolases"/>
    <property type="match status" value="1"/>
</dbReference>
<comment type="cofactor">
    <cofactor evidence="1">
        <name>Zn(2+)</name>
        <dbReference type="ChEBI" id="CHEBI:29105"/>
    </cofactor>
</comment>
<dbReference type="SUPFAM" id="SSF51556">
    <property type="entry name" value="Metallo-dependent hydrolases"/>
    <property type="match status" value="1"/>
</dbReference>
<feature type="domain" description="Amidohydrolase-related" evidence="5">
    <location>
        <begin position="52"/>
        <end position="402"/>
    </location>
</feature>
<dbReference type="RefSeq" id="WP_146602337.1">
    <property type="nucleotide sequence ID" value="NZ_SJPY01000009.1"/>
</dbReference>
<sequence length="409" mass="45252">MTILAGQLLLAESPNQLELRPGFVRIDDDHIREVVEGELPRSADYLNPNALICPGFIDTHLHLPQFNMIGAHSMPLLQWLESVVFSEEEKWADASYAHKMSTQVYRQLLSVGTTSFCAYASVHHDATLCAMELAHQTGFRALIGQVLMNRFAPKSLCPSTNQLIDEASKTIERFPIDKQIAAAVTPRFAISCTYDLLEAAGRLATQASAFVQTHLSETVAECRQVSELFDGARYVDVYQKSGLLGTRSILGHGIHLSVSDRKVLADHECKIAHCPTANTFLGSGAMDREALETDSVTVVLGSDIGAGYERSMVRVARAMIETASLRQNKIPSASSAWYDITAGAADALGWSDVGRLQSGCRADVLVIEPDIKWIDSPVDPLSMLMFAWDDRWIKRTYLRGQWRHTEDSR</sequence>
<dbReference type="Gene3D" id="3.20.20.140">
    <property type="entry name" value="Metal-dependent hydrolases"/>
    <property type="match status" value="1"/>
</dbReference>
<evidence type="ECO:0000313" key="7">
    <source>
        <dbReference type="Proteomes" id="UP000315471"/>
    </source>
</evidence>
<dbReference type="PANTHER" id="PTHR11271">
    <property type="entry name" value="GUANINE DEAMINASE"/>
    <property type="match status" value="1"/>
</dbReference>
<evidence type="ECO:0000259" key="5">
    <source>
        <dbReference type="Pfam" id="PF01979"/>
    </source>
</evidence>
<evidence type="ECO:0000256" key="1">
    <source>
        <dbReference type="ARBA" id="ARBA00001947"/>
    </source>
</evidence>
<evidence type="ECO:0000313" key="6">
    <source>
        <dbReference type="EMBL" id="TWU35827.1"/>
    </source>
</evidence>
<dbReference type="InterPro" id="IPR011059">
    <property type="entry name" value="Metal-dep_hydrolase_composite"/>
</dbReference>
<dbReference type="GO" id="GO:0008892">
    <property type="term" value="F:guanine deaminase activity"/>
    <property type="evidence" value="ECO:0007669"/>
    <property type="project" value="UniProtKB-EC"/>
</dbReference>
<protein>
    <submittedName>
        <fullName evidence="6">Guanine deaminase</fullName>
        <ecNumber evidence="6">3.5.4.3</ecNumber>
    </submittedName>
</protein>
<dbReference type="Gene3D" id="2.30.40.10">
    <property type="entry name" value="Urease, subunit C, domain 1"/>
    <property type="match status" value="1"/>
</dbReference>
<reference evidence="6 7" key="1">
    <citation type="submission" date="2019-02" db="EMBL/GenBank/DDBJ databases">
        <title>Deep-cultivation of Planctomycetes and their phenomic and genomic characterization uncovers novel biology.</title>
        <authorList>
            <person name="Wiegand S."/>
            <person name="Jogler M."/>
            <person name="Boedeker C."/>
            <person name="Pinto D."/>
            <person name="Vollmers J."/>
            <person name="Rivas-Marin E."/>
            <person name="Kohn T."/>
            <person name="Peeters S.H."/>
            <person name="Heuer A."/>
            <person name="Rast P."/>
            <person name="Oberbeckmann S."/>
            <person name="Bunk B."/>
            <person name="Jeske O."/>
            <person name="Meyerdierks A."/>
            <person name="Storesund J.E."/>
            <person name="Kallscheuer N."/>
            <person name="Luecker S."/>
            <person name="Lage O.M."/>
            <person name="Pohl T."/>
            <person name="Merkel B.J."/>
            <person name="Hornburger P."/>
            <person name="Mueller R.-W."/>
            <person name="Bruemmer F."/>
            <person name="Labrenz M."/>
            <person name="Spormann A.M."/>
            <person name="Op Den Camp H."/>
            <person name="Overmann J."/>
            <person name="Amann R."/>
            <person name="Jetten M.S.M."/>
            <person name="Mascher T."/>
            <person name="Medema M.H."/>
            <person name="Devos D.P."/>
            <person name="Kaster A.-K."/>
            <person name="Ovreas L."/>
            <person name="Rohde M."/>
            <person name="Galperin M.Y."/>
            <person name="Jogler C."/>
        </authorList>
    </citation>
    <scope>NUCLEOTIDE SEQUENCE [LARGE SCALE GENOMIC DNA]</scope>
    <source>
        <strain evidence="6 7">Q31b</strain>
    </source>
</reference>
<organism evidence="6 7">
    <name type="scientific">Novipirellula aureliae</name>
    <dbReference type="NCBI Taxonomy" id="2527966"/>
    <lineage>
        <taxon>Bacteria</taxon>
        <taxon>Pseudomonadati</taxon>
        <taxon>Planctomycetota</taxon>
        <taxon>Planctomycetia</taxon>
        <taxon>Pirellulales</taxon>
        <taxon>Pirellulaceae</taxon>
        <taxon>Novipirellula</taxon>
    </lineage>
</organism>
<comment type="caution">
    <text evidence="6">The sequence shown here is derived from an EMBL/GenBank/DDBJ whole genome shotgun (WGS) entry which is preliminary data.</text>
</comment>
<evidence type="ECO:0000256" key="4">
    <source>
        <dbReference type="ARBA" id="ARBA00022833"/>
    </source>
</evidence>
<dbReference type="Pfam" id="PF01979">
    <property type="entry name" value="Amidohydro_1"/>
    <property type="match status" value="1"/>
</dbReference>
<dbReference type="GO" id="GO:0005829">
    <property type="term" value="C:cytosol"/>
    <property type="evidence" value="ECO:0007669"/>
    <property type="project" value="TreeGrafter"/>
</dbReference>
<dbReference type="EMBL" id="SJPY01000009">
    <property type="protein sequence ID" value="TWU35827.1"/>
    <property type="molecule type" value="Genomic_DNA"/>
</dbReference>
<keyword evidence="4" id="KW-0862">Zinc</keyword>
<dbReference type="AlphaFoldDB" id="A0A5C6DIW2"/>
<dbReference type="GO" id="GO:0046098">
    <property type="term" value="P:guanine metabolic process"/>
    <property type="evidence" value="ECO:0007669"/>
    <property type="project" value="TreeGrafter"/>
</dbReference>
<dbReference type="InterPro" id="IPR051607">
    <property type="entry name" value="Metallo-dep_hydrolases"/>
</dbReference>
<keyword evidence="2" id="KW-0479">Metal-binding</keyword>
<dbReference type="OrthoDB" id="9807210at2"/>
<evidence type="ECO:0000256" key="3">
    <source>
        <dbReference type="ARBA" id="ARBA00022801"/>
    </source>
</evidence>
<dbReference type="InterPro" id="IPR032466">
    <property type="entry name" value="Metal_Hydrolase"/>
</dbReference>
<evidence type="ECO:0000256" key="2">
    <source>
        <dbReference type="ARBA" id="ARBA00022723"/>
    </source>
</evidence>
<name>A0A5C6DIW2_9BACT</name>
<dbReference type="Proteomes" id="UP000315471">
    <property type="component" value="Unassembled WGS sequence"/>
</dbReference>